<dbReference type="RefSeq" id="WP_374612238.1">
    <property type="nucleotide sequence ID" value="NZ_JBHUEL010000003.1"/>
</dbReference>
<feature type="transmembrane region" description="Helical" evidence="6">
    <location>
        <begin position="140"/>
        <end position="156"/>
    </location>
</feature>
<feature type="transmembrane region" description="Helical" evidence="6">
    <location>
        <begin position="111"/>
        <end position="134"/>
    </location>
</feature>
<dbReference type="InterPro" id="IPR007267">
    <property type="entry name" value="GtrA_DPMS_TM"/>
</dbReference>
<keyword evidence="4 6" id="KW-1133">Transmembrane helix</keyword>
<evidence type="ECO:0000256" key="2">
    <source>
        <dbReference type="ARBA" id="ARBA00009399"/>
    </source>
</evidence>
<comment type="subcellular location">
    <subcellularLocation>
        <location evidence="1">Membrane</location>
        <topology evidence="1">Multi-pass membrane protein</topology>
    </subcellularLocation>
</comment>
<evidence type="ECO:0000313" key="9">
    <source>
        <dbReference type="Proteomes" id="UP001597215"/>
    </source>
</evidence>
<proteinExistence type="inferred from homology"/>
<dbReference type="Proteomes" id="UP001597215">
    <property type="component" value="Unassembled WGS sequence"/>
</dbReference>
<organism evidence="8 9">
    <name type="scientific">Sphingorhabdus buctiana</name>
    <dbReference type="NCBI Taxonomy" id="1508805"/>
    <lineage>
        <taxon>Bacteria</taxon>
        <taxon>Pseudomonadati</taxon>
        <taxon>Pseudomonadota</taxon>
        <taxon>Alphaproteobacteria</taxon>
        <taxon>Sphingomonadales</taxon>
        <taxon>Sphingomonadaceae</taxon>
        <taxon>Sphingorhabdus</taxon>
    </lineage>
</organism>
<dbReference type="PANTHER" id="PTHR38459">
    <property type="entry name" value="PROPHAGE BACTOPRENOL-LINKED GLUCOSE TRANSLOCASE HOMOLOG"/>
    <property type="match status" value="1"/>
</dbReference>
<feature type="transmembrane region" description="Helical" evidence="6">
    <location>
        <begin position="45"/>
        <end position="64"/>
    </location>
</feature>
<evidence type="ECO:0000256" key="3">
    <source>
        <dbReference type="ARBA" id="ARBA00022692"/>
    </source>
</evidence>
<keyword evidence="9" id="KW-1185">Reference proteome</keyword>
<comment type="caution">
    <text evidence="8">The sequence shown here is derived from an EMBL/GenBank/DDBJ whole genome shotgun (WGS) entry which is preliminary data.</text>
</comment>
<feature type="transmembrane region" description="Helical" evidence="6">
    <location>
        <begin position="70"/>
        <end position="90"/>
    </location>
</feature>
<evidence type="ECO:0000256" key="6">
    <source>
        <dbReference type="SAM" id="Phobius"/>
    </source>
</evidence>
<dbReference type="Pfam" id="PF04138">
    <property type="entry name" value="GtrA_DPMS_TM"/>
    <property type="match status" value="1"/>
</dbReference>
<reference evidence="9" key="1">
    <citation type="journal article" date="2019" name="Int. J. Syst. Evol. Microbiol.">
        <title>The Global Catalogue of Microorganisms (GCM) 10K type strain sequencing project: providing services to taxonomists for standard genome sequencing and annotation.</title>
        <authorList>
            <consortium name="The Broad Institute Genomics Platform"/>
            <consortium name="The Broad Institute Genome Sequencing Center for Infectious Disease"/>
            <person name="Wu L."/>
            <person name="Ma J."/>
        </authorList>
    </citation>
    <scope>NUCLEOTIDE SEQUENCE [LARGE SCALE GENOMIC DNA]</scope>
    <source>
        <strain evidence="9">CGMCC 1.12449</strain>
    </source>
</reference>
<gene>
    <name evidence="8" type="ORF">ACFSAG_04225</name>
</gene>
<evidence type="ECO:0000313" key="8">
    <source>
        <dbReference type="EMBL" id="MFD1766048.1"/>
    </source>
</evidence>
<name>A0ABW4MCB5_9SPHN</name>
<dbReference type="EMBL" id="JBHUEL010000003">
    <property type="protein sequence ID" value="MFD1766048.1"/>
    <property type="molecule type" value="Genomic_DNA"/>
</dbReference>
<evidence type="ECO:0000256" key="4">
    <source>
        <dbReference type="ARBA" id="ARBA00022989"/>
    </source>
</evidence>
<dbReference type="InterPro" id="IPR051401">
    <property type="entry name" value="GtrA_CellWall_Glycosyl"/>
</dbReference>
<evidence type="ECO:0000256" key="5">
    <source>
        <dbReference type="ARBA" id="ARBA00023136"/>
    </source>
</evidence>
<comment type="similarity">
    <text evidence="2">Belongs to the GtrA family.</text>
</comment>
<keyword evidence="3 6" id="KW-0812">Transmembrane</keyword>
<sequence>MTSARQPERRKADRRQSDGSLAIPASVSDLSGWLRFFRQLTYMRYLVVSVAALAVDLGLFLAFLQLGMLSMAASAIGYSAGIIVHWFLSSRKVFGDRVSDKGTSERTQQKAMFVMSALLGLAITTAIVGAGDALGFDPRIAKIIAIGVSFQLTYMLRNVIIFRSAKAGA</sequence>
<evidence type="ECO:0000259" key="7">
    <source>
        <dbReference type="Pfam" id="PF04138"/>
    </source>
</evidence>
<dbReference type="PANTHER" id="PTHR38459:SF1">
    <property type="entry name" value="PROPHAGE BACTOPRENOL-LINKED GLUCOSE TRANSLOCASE HOMOLOG"/>
    <property type="match status" value="1"/>
</dbReference>
<feature type="domain" description="GtrA/DPMS transmembrane" evidence="7">
    <location>
        <begin position="44"/>
        <end position="162"/>
    </location>
</feature>
<evidence type="ECO:0000256" key="1">
    <source>
        <dbReference type="ARBA" id="ARBA00004141"/>
    </source>
</evidence>
<accession>A0ABW4MCB5</accession>
<keyword evidence="5 6" id="KW-0472">Membrane</keyword>
<protein>
    <submittedName>
        <fullName evidence="8">GtrA family protein</fullName>
    </submittedName>
</protein>